<comment type="caution">
    <text evidence="8">The sequence shown here is derived from an EMBL/GenBank/DDBJ whole genome shotgun (WGS) entry which is preliminary data.</text>
</comment>
<evidence type="ECO:0000313" key="8">
    <source>
        <dbReference type="EMBL" id="MBZ6076365.1"/>
    </source>
</evidence>
<sequence length="703" mass="78398">MKRERLSPPPLPPAPSIPAKAHHYEVQGTRIRDDYAWLKAENWKEVLKDPEALPPEIRKCLERENAYAEQVFKGTEKFQEQLVAEMRGRIKEDDSSVPAPDGAYAYFTRYREGGQHPLVGRMPRDGAAETIMLDGDKEAEGYAFFDLGGADHSPDHRLMAWSADIKGSEYFTIRVRDLTTGQDLSDVIDRTSGDVVWIGDSSGFFYVELDDNHRPVRVRRHILGANPDRDEVIYEEEDPGFFVKVGATQSNAFVLIEASDHETSEVWLLDRADPAAQPRLVEKRTPRLQYDVEHHGSDLIILTNADGAEDFKIVTAPVATPQRAHWRDLVPYRPGIMILFVVALARHLVRLEREDAKPRIVLREIASGWEETIAFPEDTYSLGADPGYEFDTDVIRFRYSSLKTPGEVIDYDLRTKSRTLRKRQEVPSGHNPDDYVTHRLMATAPDGEQVPVSIVHRREVHLNGSAPLMLYGYGSYGVSMPAGFRTNILSLVDRGFVYAIAHIRGGTEKGWHWYLDGKREHKINTFTDFIAAGEALIAAGYTSRGRIVAHGGSAGGMLMGAVANMAPDLFAGIVAEVPFVDVLNTMLDADLPLTPPEWPEWGNPGADEAAFRTILSYSPYDNVKPQAYPAILSLAGLTDPRVTYWEPAKWVAKLRATMTGGGPIVLKLNMEAGHGGAAGRFDRLEEVALAYTFAIMCVEGFHD</sequence>
<evidence type="ECO:0000259" key="6">
    <source>
        <dbReference type="Pfam" id="PF00326"/>
    </source>
</evidence>
<feature type="domain" description="Peptidase S9A N-terminal" evidence="7">
    <location>
        <begin position="17"/>
        <end position="423"/>
    </location>
</feature>
<dbReference type="SUPFAM" id="SSF53474">
    <property type="entry name" value="alpha/beta-Hydrolases"/>
    <property type="match status" value="1"/>
</dbReference>
<keyword evidence="2" id="KW-0645">Protease</keyword>
<dbReference type="PRINTS" id="PR00862">
    <property type="entry name" value="PROLIGOPTASE"/>
</dbReference>
<evidence type="ECO:0000256" key="4">
    <source>
        <dbReference type="ARBA" id="ARBA00022825"/>
    </source>
</evidence>
<dbReference type="InterPro" id="IPR051543">
    <property type="entry name" value="Serine_Peptidase_S9A"/>
</dbReference>
<name>A0ABS7VMQ1_9HYPH</name>
<feature type="compositionally biased region" description="Pro residues" evidence="5">
    <location>
        <begin position="7"/>
        <end position="16"/>
    </location>
</feature>
<keyword evidence="4" id="KW-0720">Serine protease</keyword>
<dbReference type="Gene3D" id="3.40.50.1820">
    <property type="entry name" value="alpha/beta hydrolase"/>
    <property type="match status" value="1"/>
</dbReference>
<feature type="domain" description="Peptidase S9 prolyl oligopeptidase catalytic" evidence="6">
    <location>
        <begin position="484"/>
        <end position="697"/>
    </location>
</feature>
<evidence type="ECO:0000313" key="9">
    <source>
        <dbReference type="Proteomes" id="UP000704176"/>
    </source>
</evidence>
<dbReference type="Proteomes" id="UP000704176">
    <property type="component" value="Unassembled WGS sequence"/>
</dbReference>
<keyword evidence="3" id="KW-0378">Hydrolase</keyword>
<dbReference type="InterPro" id="IPR002471">
    <property type="entry name" value="Pept_S9_AS"/>
</dbReference>
<dbReference type="PROSITE" id="PS00708">
    <property type="entry name" value="PRO_ENDOPEP_SER"/>
    <property type="match status" value="1"/>
</dbReference>
<dbReference type="InterPro" id="IPR001375">
    <property type="entry name" value="Peptidase_S9_cat"/>
</dbReference>
<dbReference type="Pfam" id="PF02897">
    <property type="entry name" value="Peptidase_S9_N"/>
    <property type="match status" value="1"/>
</dbReference>
<evidence type="ECO:0000256" key="1">
    <source>
        <dbReference type="ARBA" id="ARBA00005228"/>
    </source>
</evidence>
<dbReference type="PANTHER" id="PTHR11757:SF19">
    <property type="entry name" value="PROLYL ENDOPEPTIDASE-LIKE"/>
    <property type="match status" value="1"/>
</dbReference>
<keyword evidence="9" id="KW-1185">Reference proteome</keyword>
<dbReference type="InterPro" id="IPR023302">
    <property type="entry name" value="Pept_S9A_N"/>
</dbReference>
<evidence type="ECO:0000256" key="5">
    <source>
        <dbReference type="SAM" id="MobiDB-lite"/>
    </source>
</evidence>
<reference evidence="8 9" key="1">
    <citation type="submission" date="2021-09" db="EMBL/GenBank/DDBJ databases">
        <title>The complete genome sequence of a new microorganism.</title>
        <authorList>
            <person name="Zi Z."/>
        </authorList>
    </citation>
    <scope>NUCLEOTIDE SEQUENCE [LARGE SCALE GENOMIC DNA]</scope>
    <source>
        <strain evidence="8 9">WGZ8</strain>
    </source>
</reference>
<dbReference type="RefSeq" id="WP_224312690.1">
    <property type="nucleotide sequence ID" value="NZ_JAIRBM010000005.1"/>
</dbReference>
<evidence type="ECO:0000256" key="3">
    <source>
        <dbReference type="ARBA" id="ARBA00022801"/>
    </source>
</evidence>
<feature type="region of interest" description="Disordered" evidence="5">
    <location>
        <begin position="1"/>
        <end position="22"/>
    </location>
</feature>
<dbReference type="EMBL" id="JAIRBM010000005">
    <property type="protein sequence ID" value="MBZ6076365.1"/>
    <property type="molecule type" value="Genomic_DNA"/>
</dbReference>
<dbReference type="InterPro" id="IPR029058">
    <property type="entry name" value="AB_hydrolase_fold"/>
</dbReference>
<dbReference type="PANTHER" id="PTHR11757">
    <property type="entry name" value="PROTEASE FAMILY S9A OLIGOPEPTIDASE"/>
    <property type="match status" value="1"/>
</dbReference>
<dbReference type="Gene3D" id="2.130.10.120">
    <property type="entry name" value="Prolyl oligopeptidase, N-terminal domain"/>
    <property type="match status" value="1"/>
</dbReference>
<organism evidence="8 9">
    <name type="scientific">Microvirga puerhi</name>
    <dbReference type="NCBI Taxonomy" id="2876078"/>
    <lineage>
        <taxon>Bacteria</taxon>
        <taxon>Pseudomonadati</taxon>
        <taxon>Pseudomonadota</taxon>
        <taxon>Alphaproteobacteria</taxon>
        <taxon>Hyphomicrobiales</taxon>
        <taxon>Methylobacteriaceae</taxon>
        <taxon>Microvirga</taxon>
    </lineage>
</organism>
<dbReference type="InterPro" id="IPR002470">
    <property type="entry name" value="Peptidase_S9A"/>
</dbReference>
<dbReference type="Pfam" id="PF00326">
    <property type="entry name" value="Peptidase_S9"/>
    <property type="match status" value="1"/>
</dbReference>
<dbReference type="SUPFAM" id="SSF50993">
    <property type="entry name" value="Peptidase/esterase 'gauge' domain"/>
    <property type="match status" value="1"/>
</dbReference>
<protein>
    <submittedName>
        <fullName evidence="8">S9 family peptidase</fullName>
    </submittedName>
</protein>
<comment type="similarity">
    <text evidence="1">Belongs to the peptidase S9A family.</text>
</comment>
<evidence type="ECO:0000259" key="7">
    <source>
        <dbReference type="Pfam" id="PF02897"/>
    </source>
</evidence>
<evidence type="ECO:0000256" key="2">
    <source>
        <dbReference type="ARBA" id="ARBA00022670"/>
    </source>
</evidence>
<accession>A0ABS7VMQ1</accession>
<proteinExistence type="inferred from homology"/>
<gene>
    <name evidence="8" type="ORF">K9B37_08695</name>
</gene>